<feature type="region of interest" description="Disordered" evidence="1">
    <location>
        <begin position="1"/>
        <end position="38"/>
    </location>
</feature>
<gene>
    <name evidence="2" type="ORF">GCM10022256_12220</name>
</gene>
<keyword evidence="3" id="KW-1185">Reference proteome</keyword>
<dbReference type="Proteomes" id="UP001501594">
    <property type="component" value="Unassembled WGS sequence"/>
</dbReference>
<dbReference type="RefSeq" id="WP_344794128.1">
    <property type="nucleotide sequence ID" value="NZ_BAABAU010000001.1"/>
</dbReference>
<dbReference type="EMBL" id="BAABAU010000001">
    <property type="protein sequence ID" value="GAA4265610.1"/>
    <property type="molecule type" value="Genomic_DNA"/>
</dbReference>
<comment type="caution">
    <text evidence="2">The sequence shown here is derived from an EMBL/GenBank/DDBJ whole genome shotgun (WGS) entry which is preliminary data.</text>
</comment>
<feature type="region of interest" description="Disordered" evidence="1">
    <location>
        <begin position="62"/>
        <end position="89"/>
    </location>
</feature>
<evidence type="ECO:0000256" key="1">
    <source>
        <dbReference type="SAM" id="MobiDB-lite"/>
    </source>
</evidence>
<reference evidence="3" key="1">
    <citation type="journal article" date="2019" name="Int. J. Syst. Evol. Microbiol.">
        <title>The Global Catalogue of Microorganisms (GCM) 10K type strain sequencing project: providing services to taxonomists for standard genome sequencing and annotation.</title>
        <authorList>
            <consortium name="The Broad Institute Genomics Platform"/>
            <consortium name="The Broad Institute Genome Sequencing Center for Infectious Disease"/>
            <person name="Wu L."/>
            <person name="Ma J."/>
        </authorList>
    </citation>
    <scope>NUCLEOTIDE SEQUENCE [LARGE SCALE GENOMIC DNA]</scope>
    <source>
        <strain evidence="3">JCM 17442</strain>
    </source>
</reference>
<feature type="compositionally biased region" description="Low complexity" evidence="1">
    <location>
        <begin position="1"/>
        <end position="11"/>
    </location>
</feature>
<protein>
    <submittedName>
        <fullName evidence="2">Uncharacterized protein</fullName>
    </submittedName>
</protein>
<name>A0ABP8E068_9MICO</name>
<sequence>MSDQNGQNDQGQGQGDRQDQGTGADPFGDGFVEDEENLREDIALVAGDDDPAPEEVRGFDIDITEGDGPLLEGGDDVDTGSAGGRRAGL</sequence>
<evidence type="ECO:0000313" key="3">
    <source>
        <dbReference type="Proteomes" id="UP001501594"/>
    </source>
</evidence>
<organism evidence="2 3">
    <name type="scientific">Frondihabitans peucedani</name>
    <dbReference type="NCBI Taxonomy" id="598626"/>
    <lineage>
        <taxon>Bacteria</taxon>
        <taxon>Bacillati</taxon>
        <taxon>Actinomycetota</taxon>
        <taxon>Actinomycetes</taxon>
        <taxon>Micrococcales</taxon>
        <taxon>Microbacteriaceae</taxon>
        <taxon>Frondihabitans</taxon>
    </lineage>
</organism>
<accession>A0ABP8E068</accession>
<evidence type="ECO:0000313" key="2">
    <source>
        <dbReference type="EMBL" id="GAA4265610.1"/>
    </source>
</evidence>
<proteinExistence type="predicted"/>